<dbReference type="Pfam" id="PF07993">
    <property type="entry name" value="NAD_binding_4"/>
    <property type="match status" value="1"/>
</dbReference>
<evidence type="ECO:0000256" key="2">
    <source>
        <dbReference type="ARBA" id="ARBA00022516"/>
    </source>
</evidence>
<evidence type="ECO:0000313" key="8">
    <source>
        <dbReference type="EnsemblMetazoa" id="AATE002860-PA.1"/>
    </source>
</evidence>
<dbReference type="GO" id="GO:0005777">
    <property type="term" value="C:peroxisome"/>
    <property type="evidence" value="ECO:0007669"/>
    <property type="project" value="TreeGrafter"/>
</dbReference>
<feature type="compositionally biased region" description="Polar residues" evidence="5">
    <location>
        <begin position="1"/>
        <end position="14"/>
    </location>
</feature>
<comment type="function">
    <text evidence="4">Catalyzes the reduction of fatty acyl-CoA to fatty alcohols.</text>
</comment>
<keyword evidence="4" id="KW-0521">NADP</keyword>
<dbReference type="InterPro" id="IPR033640">
    <property type="entry name" value="FAR_C"/>
</dbReference>
<dbReference type="EnsemblMetazoa" id="AATE002860-RA">
    <property type="protein sequence ID" value="AATE002860-PA.1"/>
    <property type="gene ID" value="AATE002860"/>
</dbReference>
<comment type="catalytic activity">
    <reaction evidence="4">
        <text>a long-chain fatty acyl-CoA + 2 NADPH + 2 H(+) = a long-chain primary fatty alcohol + 2 NADP(+) + CoA</text>
        <dbReference type="Rhea" id="RHEA:52716"/>
        <dbReference type="ChEBI" id="CHEBI:15378"/>
        <dbReference type="ChEBI" id="CHEBI:57287"/>
        <dbReference type="ChEBI" id="CHEBI:57783"/>
        <dbReference type="ChEBI" id="CHEBI:58349"/>
        <dbReference type="ChEBI" id="CHEBI:77396"/>
        <dbReference type="ChEBI" id="CHEBI:83139"/>
        <dbReference type="EC" id="1.2.1.84"/>
    </reaction>
</comment>
<protein>
    <recommendedName>
        <fullName evidence="4">Fatty acyl-CoA reductase</fullName>
        <ecNumber evidence="4">1.2.1.84</ecNumber>
    </recommendedName>
</protein>
<proteinExistence type="inferred from homology"/>
<reference evidence="8" key="1">
    <citation type="submission" date="2022-08" db="UniProtKB">
        <authorList>
            <consortium name="EnsemblMetazoa"/>
        </authorList>
    </citation>
    <scope>IDENTIFICATION</scope>
    <source>
        <strain evidence="8">EBRO</strain>
    </source>
</reference>
<feature type="domain" description="Thioester reductase (TE)" evidence="7">
    <location>
        <begin position="37"/>
        <end position="308"/>
    </location>
</feature>
<sequence>MQQTLNTSTSTTPMETGPPEAGKLNVSEFYRGATVLITGGTGFIGKVLVEKLLRCFEVKKIFLLIRRKGNVSPTERLQRMLEGPVFDTIRSTTVDAQQQFNKVVAMEASFEQADIVDDVDKAKICNEVQIVFHVMASIRFDEVLDDAIAMNVTSARRLYALANAMAELRSIVHVSTFYSNCDRTHIEERIYDDVPFGGLEHIQLMLKQLDPQEKERVAQLVLGQMPNSYVFSKKCAEAMIGRDFRRLPIGIFRPPIVISSYREPVPGWVDCFHGASGLTVPVVLGKTMWYYGNPDIKPFVMPVDYTVAGMIAAACDIYRRQQIILPVEKQVPVYNYTFEKNVVAYRDWVALVCSGLTNPIDRWLGRIKCRISPWRIFPKILLWLMMLQAWVADEILAWFGKRRSNVRALSQITSLANAVEYFRCHMWTMDNGNVKHMISLLSNDDAQRLDMDGDRIDWRDYYKSYVKGIALELMRKARSRQLQRLSKKA</sequence>
<evidence type="ECO:0000259" key="6">
    <source>
        <dbReference type="Pfam" id="PF03015"/>
    </source>
</evidence>
<organism evidence="8">
    <name type="scientific">Anopheles atroparvus</name>
    <name type="common">European mosquito</name>
    <dbReference type="NCBI Taxonomy" id="41427"/>
    <lineage>
        <taxon>Eukaryota</taxon>
        <taxon>Metazoa</taxon>
        <taxon>Ecdysozoa</taxon>
        <taxon>Arthropoda</taxon>
        <taxon>Hexapoda</taxon>
        <taxon>Insecta</taxon>
        <taxon>Pterygota</taxon>
        <taxon>Neoptera</taxon>
        <taxon>Endopterygota</taxon>
        <taxon>Diptera</taxon>
        <taxon>Nematocera</taxon>
        <taxon>Culicoidea</taxon>
        <taxon>Culicidae</taxon>
        <taxon>Anophelinae</taxon>
        <taxon>Anopheles</taxon>
    </lineage>
</organism>
<dbReference type="GO" id="GO:0102965">
    <property type="term" value="F:alcohol-forming long-chain fatty acyl-CoA reductase activity"/>
    <property type="evidence" value="ECO:0007669"/>
    <property type="project" value="UniProtKB-EC"/>
</dbReference>
<dbReference type="PANTHER" id="PTHR11011:SF81">
    <property type="entry name" value="FATTY ACYL-COA REDUCTASE"/>
    <property type="match status" value="1"/>
</dbReference>
<evidence type="ECO:0000256" key="3">
    <source>
        <dbReference type="ARBA" id="ARBA00023098"/>
    </source>
</evidence>
<dbReference type="CDD" id="cd05236">
    <property type="entry name" value="FAR-N_SDR_e"/>
    <property type="match status" value="1"/>
</dbReference>
<dbReference type="InterPro" id="IPR013120">
    <property type="entry name" value="FAR_NAD-bd"/>
</dbReference>
<dbReference type="InterPro" id="IPR036291">
    <property type="entry name" value="NAD(P)-bd_dom_sf"/>
</dbReference>
<accession>A0A182IP79</accession>
<evidence type="ECO:0000256" key="5">
    <source>
        <dbReference type="SAM" id="MobiDB-lite"/>
    </source>
</evidence>
<dbReference type="GO" id="GO:0080019">
    <property type="term" value="F:alcohol-forming very long-chain fatty acyl-CoA reductase activity"/>
    <property type="evidence" value="ECO:0007669"/>
    <property type="project" value="InterPro"/>
</dbReference>
<feature type="domain" description="Fatty acyl-CoA reductase C-terminal" evidence="6">
    <location>
        <begin position="385"/>
        <end position="474"/>
    </location>
</feature>
<dbReference type="CDD" id="cd09071">
    <property type="entry name" value="FAR_C"/>
    <property type="match status" value="1"/>
</dbReference>
<dbReference type="GO" id="GO:0035336">
    <property type="term" value="P:long-chain fatty-acyl-CoA metabolic process"/>
    <property type="evidence" value="ECO:0007669"/>
    <property type="project" value="TreeGrafter"/>
</dbReference>
<dbReference type="STRING" id="41427.A0A182IP79"/>
<evidence type="ECO:0000259" key="7">
    <source>
        <dbReference type="Pfam" id="PF07993"/>
    </source>
</evidence>
<keyword evidence="4" id="KW-0560">Oxidoreductase</keyword>
<evidence type="ECO:0000256" key="4">
    <source>
        <dbReference type="RuleBase" id="RU363097"/>
    </source>
</evidence>
<dbReference type="EC" id="1.2.1.84" evidence="4"/>
<feature type="region of interest" description="Disordered" evidence="5">
    <location>
        <begin position="1"/>
        <end position="22"/>
    </location>
</feature>
<name>A0A182IP79_ANOAO</name>
<dbReference type="SUPFAM" id="SSF51735">
    <property type="entry name" value="NAD(P)-binding Rossmann-fold domains"/>
    <property type="match status" value="1"/>
</dbReference>
<evidence type="ECO:0000256" key="1">
    <source>
        <dbReference type="ARBA" id="ARBA00005928"/>
    </source>
</evidence>
<dbReference type="VEuPathDB" id="VectorBase:AATE002860"/>
<dbReference type="PANTHER" id="PTHR11011">
    <property type="entry name" value="MALE STERILITY PROTEIN 2-RELATED"/>
    <property type="match status" value="1"/>
</dbReference>
<keyword evidence="3 4" id="KW-0443">Lipid metabolism</keyword>
<comment type="similarity">
    <text evidence="1 4">Belongs to the fatty acyl-CoA reductase family.</text>
</comment>
<dbReference type="InterPro" id="IPR026055">
    <property type="entry name" value="FAR"/>
</dbReference>
<dbReference type="AlphaFoldDB" id="A0A182IP79"/>
<dbReference type="Gene3D" id="3.40.50.720">
    <property type="entry name" value="NAD(P)-binding Rossmann-like Domain"/>
    <property type="match status" value="1"/>
</dbReference>
<dbReference type="Pfam" id="PF03015">
    <property type="entry name" value="Sterile"/>
    <property type="match status" value="1"/>
</dbReference>
<keyword evidence="2 4" id="KW-0444">Lipid biosynthesis</keyword>